<dbReference type="Proteomes" id="UP000015351">
    <property type="component" value="Unassembled WGS sequence"/>
</dbReference>
<comment type="caution">
    <text evidence="1">The sequence shown here is derived from an EMBL/GenBank/DDBJ whole genome shotgun (WGS) entry which is preliminary data.</text>
</comment>
<reference evidence="2" key="1">
    <citation type="journal article" date="2013" name="Stand. Genomic Sci.">
        <title>Genome sequence of the Litoreibacter arenae type strain (DSM 19593(T)), a member of the Roseobacter clade isolated from sea sand.</title>
        <authorList>
            <person name="Riedel T."/>
            <person name="Fiebig A."/>
            <person name="Petersen J."/>
            <person name="Gronow S."/>
            <person name="Kyrpides N.C."/>
            <person name="Goker M."/>
            <person name="Klenk H.P."/>
        </authorList>
    </citation>
    <scope>NUCLEOTIDE SEQUENCE [LARGE SCALE GENOMIC DNA]</scope>
    <source>
        <strain evidence="2">DSM 19593</strain>
    </source>
</reference>
<dbReference type="HOGENOM" id="CLU_3235647_0_0_5"/>
<name>S9RH73_9RHOB</name>
<gene>
    <name evidence="1" type="ORF">thalar_03163</name>
</gene>
<evidence type="ECO:0000313" key="2">
    <source>
        <dbReference type="Proteomes" id="UP000015351"/>
    </source>
</evidence>
<dbReference type="AlphaFoldDB" id="S9RH73"/>
<keyword evidence="2" id="KW-1185">Reference proteome</keyword>
<dbReference type="STRING" id="1123360.thalar_03163"/>
<protein>
    <submittedName>
        <fullName evidence="1">Uncharacterized protein</fullName>
    </submittedName>
</protein>
<proteinExistence type="predicted"/>
<accession>S9RH73</accession>
<evidence type="ECO:0000313" key="1">
    <source>
        <dbReference type="EMBL" id="EPX77440.1"/>
    </source>
</evidence>
<organism evidence="1 2">
    <name type="scientific">Litoreibacter arenae DSM 19593</name>
    <dbReference type="NCBI Taxonomy" id="1123360"/>
    <lineage>
        <taxon>Bacteria</taxon>
        <taxon>Pseudomonadati</taxon>
        <taxon>Pseudomonadota</taxon>
        <taxon>Alphaproteobacteria</taxon>
        <taxon>Rhodobacterales</taxon>
        <taxon>Roseobacteraceae</taxon>
        <taxon>Litoreibacter</taxon>
    </lineage>
</organism>
<sequence>MGKKILALAANCPEFCLVLISAVAIAPHLAGGLEGVGQVRRVT</sequence>
<dbReference type="EMBL" id="AONI01000015">
    <property type="protein sequence ID" value="EPX77440.1"/>
    <property type="molecule type" value="Genomic_DNA"/>
</dbReference>